<gene>
    <name evidence="5" type="ORF">CHS0354_028120</name>
</gene>
<evidence type="ECO:0000256" key="2">
    <source>
        <dbReference type="ARBA" id="ARBA00022737"/>
    </source>
</evidence>
<dbReference type="InterPro" id="IPR032675">
    <property type="entry name" value="LRR_dom_sf"/>
</dbReference>
<evidence type="ECO:0000313" key="5">
    <source>
        <dbReference type="EMBL" id="KAK3610727.1"/>
    </source>
</evidence>
<keyword evidence="6" id="KW-1185">Reference proteome</keyword>
<dbReference type="InterPro" id="IPR025875">
    <property type="entry name" value="Leu-rich_rpt_4"/>
</dbReference>
<dbReference type="Pfam" id="PF12799">
    <property type="entry name" value="LRR_4"/>
    <property type="match status" value="1"/>
</dbReference>
<comment type="caution">
    <text evidence="5">The sequence shown here is derived from an EMBL/GenBank/DDBJ whole genome shotgun (WGS) entry which is preliminary data.</text>
</comment>
<organism evidence="5 6">
    <name type="scientific">Potamilus streckersoni</name>
    <dbReference type="NCBI Taxonomy" id="2493646"/>
    <lineage>
        <taxon>Eukaryota</taxon>
        <taxon>Metazoa</taxon>
        <taxon>Spiralia</taxon>
        <taxon>Lophotrochozoa</taxon>
        <taxon>Mollusca</taxon>
        <taxon>Bivalvia</taxon>
        <taxon>Autobranchia</taxon>
        <taxon>Heteroconchia</taxon>
        <taxon>Palaeoheterodonta</taxon>
        <taxon>Unionida</taxon>
        <taxon>Unionoidea</taxon>
        <taxon>Unionidae</taxon>
        <taxon>Ambleminae</taxon>
        <taxon>Lampsilini</taxon>
        <taxon>Potamilus</taxon>
    </lineage>
</organism>
<dbReference type="Gene3D" id="3.80.10.10">
    <property type="entry name" value="Ribonuclease Inhibitor"/>
    <property type="match status" value="4"/>
</dbReference>
<dbReference type="SMART" id="SM00369">
    <property type="entry name" value="LRR_TYP"/>
    <property type="match status" value="13"/>
</dbReference>
<dbReference type="Pfam" id="PF00560">
    <property type="entry name" value="LRR_1"/>
    <property type="match status" value="1"/>
</dbReference>
<evidence type="ECO:0000259" key="4">
    <source>
        <dbReference type="Pfam" id="PF23598"/>
    </source>
</evidence>
<keyword evidence="1" id="KW-0433">Leucine-rich repeat</keyword>
<evidence type="ECO:0000256" key="1">
    <source>
        <dbReference type="ARBA" id="ARBA00022614"/>
    </source>
</evidence>
<feature type="compositionally biased region" description="Basic and acidic residues" evidence="3">
    <location>
        <begin position="516"/>
        <end position="531"/>
    </location>
</feature>
<dbReference type="PANTHER" id="PTHR48051:SF1">
    <property type="entry name" value="RAS SUPPRESSOR PROTEIN 1"/>
    <property type="match status" value="1"/>
</dbReference>
<dbReference type="InterPro" id="IPR055414">
    <property type="entry name" value="LRR_R13L4/SHOC2-like"/>
</dbReference>
<evidence type="ECO:0000313" key="6">
    <source>
        <dbReference type="Proteomes" id="UP001195483"/>
    </source>
</evidence>
<dbReference type="InterPro" id="IPR050216">
    <property type="entry name" value="LRR_domain-containing"/>
</dbReference>
<dbReference type="InterPro" id="IPR001611">
    <property type="entry name" value="Leu-rich_rpt"/>
</dbReference>
<dbReference type="AlphaFoldDB" id="A0AAE0WEK6"/>
<dbReference type="SUPFAM" id="SSF52058">
    <property type="entry name" value="L domain-like"/>
    <property type="match status" value="1"/>
</dbReference>
<feature type="domain" description="Disease resistance R13L4/SHOC-2-like LRR" evidence="4">
    <location>
        <begin position="367"/>
        <end position="448"/>
    </location>
</feature>
<dbReference type="SUPFAM" id="SSF52047">
    <property type="entry name" value="RNI-like"/>
    <property type="match status" value="1"/>
</dbReference>
<reference evidence="5" key="2">
    <citation type="journal article" date="2021" name="Genome Biol. Evol.">
        <title>Developing a high-quality reference genome for a parasitic bivalve with doubly uniparental inheritance (Bivalvia: Unionida).</title>
        <authorList>
            <person name="Smith C.H."/>
        </authorList>
    </citation>
    <scope>NUCLEOTIDE SEQUENCE</scope>
    <source>
        <strain evidence="5">CHS0354</strain>
        <tissue evidence="5">Mantle</tissue>
    </source>
</reference>
<dbReference type="Proteomes" id="UP001195483">
    <property type="component" value="Unassembled WGS sequence"/>
</dbReference>
<dbReference type="PANTHER" id="PTHR48051">
    <property type="match status" value="1"/>
</dbReference>
<reference evidence="5" key="1">
    <citation type="journal article" date="2021" name="Genome Biol. Evol.">
        <title>A High-Quality Reference Genome for a Parasitic Bivalve with Doubly Uniparental Inheritance (Bivalvia: Unionida).</title>
        <authorList>
            <person name="Smith C.H."/>
        </authorList>
    </citation>
    <scope>NUCLEOTIDE SEQUENCE</scope>
    <source>
        <strain evidence="5">CHS0354</strain>
    </source>
</reference>
<reference evidence="5" key="3">
    <citation type="submission" date="2023-05" db="EMBL/GenBank/DDBJ databases">
        <authorList>
            <person name="Smith C.H."/>
        </authorList>
    </citation>
    <scope>NUCLEOTIDE SEQUENCE</scope>
    <source>
        <strain evidence="5">CHS0354</strain>
        <tissue evidence="5">Mantle</tissue>
    </source>
</reference>
<dbReference type="PROSITE" id="PS51450">
    <property type="entry name" value="LRR"/>
    <property type="match status" value="6"/>
</dbReference>
<dbReference type="Pfam" id="PF23598">
    <property type="entry name" value="LRR_14"/>
    <property type="match status" value="1"/>
</dbReference>
<dbReference type="Pfam" id="PF13855">
    <property type="entry name" value="LRR_8"/>
    <property type="match status" value="2"/>
</dbReference>
<dbReference type="InterPro" id="IPR003591">
    <property type="entry name" value="Leu-rich_rpt_typical-subtyp"/>
</dbReference>
<dbReference type="GO" id="GO:0005737">
    <property type="term" value="C:cytoplasm"/>
    <property type="evidence" value="ECO:0007669"/>
    <property type="project" value="TreeGrafter"/>
</dbReference>
<evidence type="ECO:0000256" key="3">
    <source>
        <dbReference type="SAM" id="MobiDB-lite"/>
    </source>
</evidence>
<dbReference type="SMART" id="SM00364">
    <property type="entry name" value="LRR_BAC"/>
    <property type="match status" value="12"/>
</dbReference>
<accession>A0AAE0WEK6</accession>
<name>A0AAE0WEK6_9BIVA</name>
<sequence>MIVASWFVKTYASLERKHMKNNISSPLGENNLSSGLVMPAIVNQCSDSKADSDKIYSTASADYSSQSLTVLPAELLLSHSISQLYLDYNDIVLLPENFWSCFPLLELFSAIGNNLISLPDEFEKVPNLSKVYLNENKLESLPDSICKLRHLKCLKLTGNLLVTLPKEFGEISALETLCLEENKLTKLPGTLGLLGSLQHLELESNNISELPLGIGRLLSLEVLNLSNNKLDELPDTFGDMPRLKIVELSSNHIEFLPSNFESVQTLQKLYLDNNVLRTLPDWLSDCKQLVEISVRDNQLHDQPLTEKFGQVCQKLKILNLAGNFISKLPDSLGELCDLEYLHLGSVIGELEGGHFQNGNWLTSLPESVCNLDKLQRLHLDENQLYELPTSFGKLTALDTLDLGQNVLHELPDSFSDLRSLRICLLSKNHIRLLPGNFGNLSNLEELRLDDNEIAELPESIGKLSKLKSLDLYHNKLTEIPPQLNQLKNLIRLDLDANCFKIPWDKVPQIIPKAKYPPRDPNLKDNWRGRPRQDITDMENDIIRIETSEDANYERPEPDLNISEDVLWSAIRSNLSLWKSHSDTSKTRRDYTQNNHNPSLASYEDGLSEEEKEDCDNNSDIDEEDDEFVPPILVKKRFTFESLTENSIHMGSKSGSETDSSSDTAAVQISTIISPSEDWDSEIQEVCSQYNSYRIPAYHHPQSAYDQNSADSQFNFIPSDIHEYPYRKQPKAYPIEEGQFDD</sequence>
<feature type="region of interest" description="Disordered" evidence="3">
    <location>
        <begin position="581"/>
        <end position="623"/>
    </location>
</feature>
<proteinExistence type="predicted"/>
<protein>
    <recommendedName>
        <fullName evidence="4">Disease resistance R13L4/SHOC-2-like LRR domain-containing protein</fullName>
    </recommendedName>
</protein>
<feature type="region of interest" description="Disordered" evidence="3">
    <location>
        <begin position="512"/>
        <end position="531"/>
    </location>
</feature>
<keyword evidence="2" id="KW-0677">Repeat</keyword>
<feature type="compositionally biased region" description="Acidic residues" evidence="3">
    <location>
        <begin position="605"/>
        <end position="623"/>
    </location>
</feature>
<feature type="compositionally biased region" description="Basic and acidic residues" evidence="3">
    <location>
        <begin position="581"/>
        <end position="590"/>
    </location>
</feature>
<dbReference type="EMBL" id="JAEAOA010001692">
    <property type="protein sequence ID" value="KAK3610727.1"/>
    <property type="molecule type" value="Genomic_DNA"/>
</dbReference>